<dbReference type="OrthoDB" id="9953885at2"/>
<keyword evidence="1" id="KW-1133">Transmembrane helix</keyword>
<proteinExistence type="predicted"/>
<protein>
    <submittedName>
        <fullName evidence="2">Uncharacterized protein</fullName>
    </submittedName>
</protein>
<dbReference type="AlphaFoldDB" id="A0A1G9BX46"/>
<evidence type="ECO:0000256" key="1">
    <source>
        <dbReference type="SAM" id="Phobius"/>
    </source>
</evidence>
<keyword evidence="1" id="KW-0812">Transmembrane</keyword>
<reference evidence="2 3" key="1">
    <citation type="submission" date="2016-10" db="EMBL/GenBank/DDBJ databases">
        <authorList>
            <person name="de Groot N.N."/>
        </authorList>
    </citation>
    <scope>NUCLEOTIDE SEQUENCE [LARGE SCALE GENOMIC DNA]</scope>
    <source>
        <strain evidence="2 3">CGMCC 1.5382</strain>
    </source>
</reference>
<evidence type="ECO:0000313" key="3">
    <source>
        <dbReference type="Proteomes" id="UP000198701"/>
    </source>
</evidence>
<feature type="transmembrane region" description="Helical" evidence="1">
    <location>
        <begin position="46"/>
        <end position="70"/>
    </location>
</feature>
<dbReference type="EMBL" id="FNFU01000006">
    <property type="protein sequence ID" value="SDK43953.1"/>
    <property type="molecule type" value="Genomic_DNA"/>
</dbReference>
<name>A0A1G9BX46_9MICO</name>
<dbReference type="RefSeq" id="WP_134575327.1">
    <property type="nucleotide sequence ID" value="NZ_FNFU01000006.1"/>
</dbReference>
<organism evidence="2 3">
    <name type="scientific">Cryobacterium psychrotolerans</name>
    <dbReference type="NCBI Taxonomy" id="386301"/>
    <lineage>
        <taxon>Bacteria</taxon>
        <taxon>Bacillati</taxon>
        <taxon>Actinomycetota</taxon>
        <taxon>Actinomycetes</taxon>
        <taxon>Micrococcales</taxon>
        <taxon>Microbacteriaceae</taxon>
        <taxon>Cryobacterium</taxon>
    </lineage>
</organism>
<feature type="transmembrane region" description="Helical" evidence="1">
    <location>
        <begin position="12"/>
        <end position="34"/>
    </location>
</feature>
<feature type="transmembrane region" description="Helical" evidence="1">
    <location>
        <begin position="77"/>
        <end position="99"/>
    </location>
</feature>
<accession>A0A1G9BX46</accession>
<sequence>MSTSQSSASGRSSLAGAMSAAFGLSGIAALVWLWVLTATPLDPANWVRILGLAFLPVGVVGAVIAGTAGLRTSGRRYALVGLSAAAVTVIGFVLLITMYG</sequence>
<keyword evidence="1" id="KW-0472">Membrane</keyword>
<evidence type="ECO:0000313" key="2">
    <source>
        <dbReference type="EMBL" id="SDK43953.1"/>
    </source>
</evidence>
<keyword evidence="3" id="KW-1185">Reference proteome</keyword>
<gene>
    <name evidence="2" type="ORF">SAMN05216282_10659</name>
</gene>
<dbReference type="Proteomes" id="UP000198701">
    <property type="component" value="Unassembled WGS sequence"/>
</dbReference>